<dbReference type="EMBL" id="CP151767">
    <property type="protein sequence ID" value="WZU68311.1"/>
    <property type="molecule type" value="Genomic_DNA"/>
</dbReference>
<keyword evidence="3" id="KW-0949">S-adenosyl-L-methionine</keyword>
<dbReference type="PANTHER" id="PTHR43464">
    <property type="entry name" value="METHYLTRANSFERASE"/>
    <property type="match status" value="1"/>
</dbReference>
<keyword evidence="1 7" id="KW-0489">Methyltransferase</keyword>
<dbReference type="NCBIfam" id="TIGR02021">
    <property type="entry name" value="BchM-ChlM"/>
    <property type="match status" value="1"/>
</dbReference>
<dbReference type="GO" id="GO:0015995">
    <property type="term" value="P:chlorophyll biosynthetic process"/>
    <property type="evidence" value="ECO:0007669"/>
    <property type="project" value="UniProtKB-UniRule"/>
</dbReference>
<evidence type="ECO:0000313" key="7">
    <source>
        <dbReference type="EMBL" id="WZU68311.1"/>
    </source>
</evidence>
<sequence length="229" mass="24755">MTDYARTRDRVEDYFDRSATKVWERLTSDAPVSGVRATVRAGRDQMRDVILRQLPTDLRGARILDAGCGTGALAVELATRGADVVAADISPALIGIAQRRMPAGLAGNISWVAGDMLDATTGGFDHAVAMDSLIYYSTPDVAALLGRAAKRIDGKFVFTLPPRSPLLMAMFRVGKLFPRADRSPTMIPQTTAGLAHALRDAGIAGHLRDIERVKSGFYISTAHVFEGRR</sequence>
<organism evidence="7 8">
    <name type="scientific">Yoonia rhodophyticola</name>
    <dbReference type="NCBI Taxonomy" id="3137370"/>
    <lineage>
        <taxon>Bacteria</taxon>
        <taxon>Pseudomonadati</taxon>
        <taxon>Pseudomonadota</taxon>
        <taxon>Alphaproteobacteria</taxon>
        <taxon>Rhodobacterales</taxon>
        <taxon>Paracoccaceae</taxon>
        <taxon>Yoonia</taxon>
    </lineage>
</organism>
<dbReference type="Pfam" id="PF07109">
    <property type="entry name" value="Mg-por_mtran_C"/>
    <property type="match status" value="1"/>
</dbReference>
<dbReference type="KEGG" id="yrh:AABB31_05155"/>
<protein>
    <recommendedName>
        <fullName evidence="4">Magnesium protoporphyrin IX methyltransferase</fullName>
        <ecNumber evidence="4">2.1.1.11</ecNumber>
    </recommendedName>
</protein>
<dbReference type="GO" id="GO:0046406">
    <property type="term" value="F:magnesium protoporphyrin IX methyltransferase activity"/>
    <property type="evidence" value="ECO:0007669"/>
    <property type="project" value="UniProtKB-UniRule"/>
</dbReference>
<dbReference type="EC" id="2.1.1.11" evidence="4"/>
<keyword evidence="8" id="KW-1185">Reference proteome</keyword>
<evidence type="ECO:0000259" key="5">
    <source>
        <dbReference type="Pfam" id="PF05175"/>
    </source>
</evidence>
<evidence type="ECO:0000256" key="2">
    <source>
        <dbReference type="ARBA" id="ARBA00022679"/>
    </source>
</evidence>
<dbReference type="RefSeq" id="WP_342077600.1">
    <property type="nucleotide sequence ID" value="NZ_CP151767.2"/>
</dbReference>
<dbReference type="InterPro" id="IPR010251">
    <property type="entry name" value="Mg_prot_MeTrfase"/>
</dbReference>
<dbReference type="Pfam" id="PF05175">
    <property type="entry name" value="MTS"/>
    <property type="match status" value="1"/>
</dbReference>
<evidence type="ECO:0000256" key="1">
    <source>
        <dbReference type="ARBA" id="ARBA00022603"/>
    </source>
</evidence>
<dbReference type="Proteomes" id="UP001470809">
    <property type="component" value="Chromosome"/>
</dbReference>
<dbReference type="SUPFAM" id="SSF53335">
    <property type="entry name" value="S-adenosyl-L-methionine-dependent methyltransferases"/>
    <property type="match status" value="1"/>
</dbReference>
<feature type="domain" description="Methyltransferase small" evidence="5">
    <location>
        <begin position="44"/>
        <end position="128"/>
    </location>
</feature>
<dbReference type="CDD" id="cd02440">
    <property type="entry name" value="AdoMet_MTases"/>
    <property type="match status" value="1"/>
</dbReference>
<evidence type="ECO:0000256" key="3">
    <source>
        <dbReference type="ARBA" id="ARBA00022691"/>
    </source>
</evidence>
<evidence type="ECO:0000259" key="6">
    <source>
        <dbReference type="Pfam" id="PF07109"/>
    </source>
</evidence>
<dbReference type="AlphaFoldDB" id="A0AAN0NJK3"/>
<proteinExistence type="predicted"/>
<dbReference type="InterPro" id="IPR029063">
    <property type="entry name" value="SAM-dependent_MTases_sf"/>
</dbReference>
<accession>A0AAN0NJK3</accession>
<feature type="domain" description="Magnesium-protoporphyrin IX methyltransferase C-terminal" evidence="6">
    <location>
        <begin position="129"/>
        <end position="222"/>
    </location>
</feature>
<keyword evidence="2 7" id="KW-0808">Transferase</keyword>
<dbReference type="GO" id="GO:0032259">
    <property type="term" value="P:methylation"/>
    <property type="evidence" value="ECO:0007669"/>
    <property type="project" value="UniProtKB-KW"/>
</dbReference>
<reference evidence="7" key="1">
    <citation type="submission" date="2024-08" db="EMBL/GenBank/DDBJ databases">
        <title>Phylogenomic analyses of a clade within the roseobacter group suggest taxonomic reassignments of species of the genera Aestuariivita, Citreicella, Loktanella, Nautella, Pelagibaca, Ruegeria, Thalassobius, Thiobacimonas and Tropicibacter, and the proposal o.</title>
        <authorList>
            <person name="Jeon C.O."/>
        </authorList>
    </citation>
    <scope>NUCLEOTIDE SEQUENCE</scope>
    <source>
        <strain evidence="7">SS1-5</strain>
    </source>
</reference>
<evidence type="ECO:0000313" key="8">
    <source>
        <dbReference type="Proteomes" id="UP001470809"/>
    </source>
</evidence>
<evidence type="ECO:0000256" key="4">
    <source>
        <dbReference type="NCBIfam" id="TIGR02021"/>
    </source>
</evidence>
<dbReference type="PANTHER" id="PTHR43464:SF19">
    <property type="entry name" value="UBIQUINONE BIOSYNTHESIS O-METHYLTRANSFERASE, MITOCHONDRIAL"/>
    <property type="match status" value="1"/>
</dbReference>
<name>A0AAN0NJK3_9RHOB</name>
<dbReference type="InterPro" id="IPR007848">
    <property type="entry name" value="Small_mtfrase_dom"/>
</dbReference>
<gene>
    <name evidence="7" type="primary">bchM</name>
    <name evidence="7" type="ORF">AABB31_05155</name>
</gene>
<dbReference type="InterPro" id="IPR010940">
    <property type="entry name" value="Mg_prot_MeTrfase_C"/>
</dbReference>
<dbReference type="Gene3D" id="3.40.50.150">
    <property type="entry name" value="Vaccinia Virus protein VP39"/>
    <property type="match status" value="1"/>
</dbReference>
<dbReference type="PROSITE" id="PS51556">
    <property type="entry name" value="SAM_MT_MG_PIX"/>
    <property type="match status" value="1"/>
</dbReference>